<evidence type="ECO:0000313" key="3">
    <source>
        <dbReference type="WBParaSite" id="TREG1_25520.1"/>
    </source>
</evidence>
<name>A0AA85JKC7_TRIRE</name>
<dbReference type="WBParaSite" id="TREG1_25520.1">
    <property type="protein sequence ID" value="TREG1_25520.1"/>
    <property type="gene ID" value="TREG1_25520"/>
</dbReference>
<evidence type="ECO:0000256" key="1">
    <source>
        <dbReference type="ARBA" id="ARBA00003520"/>
    </source>
</evidence>
<dbReference type="InterPro" id="IPR043129">
    <property type="entry name" value="ATPase_NBD"/>
</dbReference>
<organism evidence="2 3">
    <name type="scientific">Trichobilharzia regenti</name>
    <name type="common">Nasal bird schistosome</name>
    <dbReference type="NCBI Taxonomy" id="157069"/>
    <lineage>
        <taxon>Eukaryota</taxon>
        <taxon>Metazoa</taxon>
        <taxon>Spiralia</taxon>
        <taxon>Lophotrochozoa</taxon>
        <taxon>Platyhelminthes</taxon>
        <taxon>Trematoda</taxon>
        <taxon>Digenea</taxon>
        <taxon>Strigeidida</taxon>
        <taxon>Schistosomatoidea</taxon>
        <taxon>Schistosomatidae</taxon>
        <taxon>Trichobilharzia</taxon>
    </lineage>
</organism>
<dbReference type="Proteomes" id="UP000050795">
    <property type="component" value="Unassembled WGS sequence"/>
</dbReference>
<reference evidence="2" key="1">
    <citation type="submission" date="2022-06" db="EMBL/GenBank/DDBJ databases">
        <authorList>
            <person name="Berger JAMES D."/>
            <person name="Berger JAMES D."/>
        </authorList>
    </citation>
    <scope>NUCLEOTIDE SEQUENCE [LARGE SCALE GENOMIC DNA]</scope>
</reference>
<dbReference type="SUPFAM" id="SSF53067">
    <property type="entry name" value="Actin-like ATPase domain"/>
    <property type="match status" value="1"/>
</dbReference>
<comment type="function">
    <text evidence="1">Actins are highly conserved proteins that are involved in various types of cell motility and are ubiquitously expressed in all eukaryotic cells.</text>
</comment>
<evidence type="ECO:0000313" key="2">
    <source>
        <dbReference type="Proteomes" id="UP000050795"/>
    </source>
</evidence>
<dbReference type="PANTHER" id="PTHR11937">
    <property type="entry name" value="ACTIN"/>
    <property type="match status" value="1"/>
</dbReference>
<accession>A0AA85JKC7</accession>
<dbReference type="AlphaFoldDB" id="A0AA85JKC7"/>
<protein>
    <submittedName>
        <fullName evidence="3">Uncharacterized protein</fullName>
    </submittedName>
</protein>
<dbReference type="InterPro" id="IPR004000">
    <property type="entry name" value="Actin"/>
</dbReference>
<dbReference type="Gene3D" id="3.30.420.40">
    <property type="match status" value="2"/>
</dbReference>
<dbReference type="Pfam" id="PF00022">
    <property type="entry name" value="Actin"/>
    <property type="match status" value="1"/>
</dbReference>
<keyword evidence="2" id="KW-1185">Reference proteome</keyword>
<reference evidence="3" key="2">
    <citation type="submission" date="2023-11" db="UniProtKB">
        <authorList>
            <consortium name="WormBaseParasite"/>
        </authorList>
    </citation>
    <scope>IDENTIFICATION</scope>
</reference>
<dbReference type="Gene3D" id="3.90.640.10">
    <property type="entry name" value="Actin, Chain A, domain 4"/>
    <property type="match status" value="1"/>
</dbReference>
<proteinExistence type="predicted"/>
<sequence length="122" mass="13337">MWIPIASVSPNHTGLPGAVGLQNVINDAIQNSSYDIQSTLYSSTVLSGGCTLLPGFARRLESELKLLNSSKNQCILIYKKQNDQKYAVCISGSILASLSSFRKIYIEKKEYEEVGASVVHAR</sequence>